<dbReference type="GO" id="GO:0016740">
    <property type="term" value="F:transferase activity"/>
    <property type="evidence" value="ECO:0007669"/>
    <property type="project" value="UniProtKB-KW"/>
</dbReference>
<feature type="domain" description="Glycosyltransferase 2-like" evidence="2">
    <location>
        <begin position="40"/>
        <end position="212"/>
    </location>
</feature>
<name>A0A3S2U949_9BACI</name>
<dbReference type="RefSeq" id="WP_127739273.1">
    <property type="nucleotide sequence ID" value="NZ_CP196003.1"/>
</dbReference>
<sequence length="368" mass="41826">MILFLTISLFLFFLWTLWNMSGLPSLPAPNLTKKFQPLVSVLVPLRNEARNVAGLINSLRSLTYPHLEILLLDDGSTDQTLPLLQEKTSGDCRFKILRGRELPAGWAGKVHACHQLQKEANGEYILFIDADVRLKSEVIEKTLTLLKKEKVKLITGFPSFEVPGILSKILIPMMHFVVLFHLPLHLANKSKMPAATAANGVFMFFERNAYQKIGGHRTVQTSIVEDVHLAKQMKISGCRVCLANISTNVSCRMYEQNSEVWEGFIKNIFSGLGRSVPLVLLLSVFYGFFYVLPGILMVYGLSMFRPLFVLPYILIVLQRLAVDWKASQRLSLAFFMPLSAATLVIIMNASMWRWIRKKPYNWKGRQYS</sequence>
<evidence type="ECO:0000259" key="2">
    <source>
        <dbReference type="Pfam" id="PF00535"/>
    </source>
</evidence>
<dbReference type="SUPFAM" id="SSF53448">
    <property type="entry name" value="Nucleotide-diphospho-sugar transferases"/>
    <property type="match status" value="1"/>
</dbReference>
<reference evidence="3 4" key="1">
    <citation type="submission" date="2019-01" db="EMBL/GenBank/DDBJ databases">
        <title>Bacillus sp. M5HDSG1-1, whole genome shotgun sequence.</title>
        <authorList>
            <person name="Tuo L."/>
        </authorList>
    </citation>
    <scope>NUCLEOTIDE SEQUENCE [LARGE SCALE GENOMIC DNA]</scope>
    <source>
        <strain evidence="3 4">M5HDSG1-1</strain>
    </source>
</reference>
<protein>
    <submittedName>
        <fullName evidence="3">Glycosyltransferase</fullName>
    </submittedName>
</protein>
<keyword evidence="1" id="KW-1133">Transmembrane helix</keyword>
<keyword evidence="1" id="KW-0812">Transmembrane</keyword>
<feature type="transmembrane region" description="Helical" evidence="1">
    <location>
        <begin position="303"/>
        <end position="322"/>
    </location>
</feature>
<gene>
    <name evidence="3" type="ORF">EM808_16290</name>
</gene>
<dbReference type="EMBL" id="RZTZ01000006">
    <property type="protein sequence ID" value="RVT60801.1"/>
    <property type="molecule type" value="Genomic_DNA"/>
</dbReference>
<keyword evidence="4" id="KW-1185">Reference proteome</keyword>
<evidence type="ECO:0000313" key="4">
    <source>
        <dbReference type="Proteomes" id="UP000288024"/>
    </source>
</evidence>
<dbReference type="InterPro" id="IPR001173">
    <property type="entry name" value="Glyco_trans_2-like"/>
</dbReference>
<evidence type="ECO:0000313" key="3">
    <source>
        <dbReference type="EMBL" id="RVT60801.1"/>
    </source>
</evidence>
<dbReference type="Gene3D" id="3.90.550.10">
    <property type="entry name" value="Spore Coat Polysaccharide Biosynthesis Protein SpsA, Chain A"/>
    <property type="match status" value="1"/>
</dbReference>
<feature type="transmembrane region" description="Helical" evidence="1">
    <location>
        <begin position="276"/>
        <end position="297"/>
    </location>
</feature>
<evidence type="ECO:0000256" key="1">
    <source>
        <dbReference type="SAM" id="Phobius"/>
    </source>
</evidence>
<proteinExistence type="predicted"/>
<dbReference type="Proteomes" id="UP000288024">
    <property type="component" value="Unassembled WGS sequence"/>
</dbReference>
<keyword evidence="1" id="KW-0472">Membrane</keyword>
<dbReference type="PANTHER" id="PTHR43646:SF3">
    <property type="entry name" value="SLR1566 PROTEIN"/>
    <property type="match status" value="1"/>
</dbReference>
<accession>A0A3S2U949</accession>
<dbReference type="PANTHER" id="PTHR43646">
    <property type="entry name" value="GLYCOSYLTRANSFERASE"/>
    <property type="match status" value="1"/>
</dbReference>
<dbReference type="InterPro" id="IPR029044">
    <property type="entry name" value="Nucleotide-diphossugar_trans"/>
</dbReference>
<dbReference type="Pfam" id="PF00535">
    <property type="entry name" value="Glycos_transf_2"/>
    <property type="match status" value="1"/>
</dbReference>
<comment type="caution">
    <text evidence="3">The sequence shown here is derived from an EMBL/GenBank/DDBJ whole genome shotgun (WGS) entry which is preliminary data.</text>
</comment>
<dbReference type="AlphaFoldDB" id="A0A3S2U949"/>
<organism evidence="3 4">
    <name type="scientific">Niallia taxi</name>
    <dbReference type="NCBI Taxonomy" id="2499688"/>
    <lineage>
        <taxon>Bacteria</taxon>
        <taxon>Bacillati</taxon>
        <taxon>Bacillota</taxon>
        <taxon>Bacilli</taxon>
        <taxon>Bacillales</taxon>
        <taxon>Bacillaceae</taxon>
        <taxon>Niallia</taxon>
    </lineage>
</organism>
<feature type="transmembrane region" description="Helical" evidence="1">
    <location>
        <begin position="334"/>
        <end position="355"/>
    </location>
</feature>
<keyword evidence="3" id="KW-0808">Transferase</keyword>